<dbReference type="OrthoDB" id="1429462at2759"/>
<protein>
    <submittedName>
        <fullName evidence="1">RNA helicase family protein</fullName>
    </submittedName>
</protein>
<dbReference type="AlphaFoldDB" id="A0A7J0DHX0"/>
<evidence type="ECO:0000313" key="1">
    <source>
        <dbReference type="EMBL" id="GFS35629.1"/>
    </source>
</evidence>
<keyword evidence="2" id="KW-1185">Reference proteome</keyword>
<comment type="caution">
    <text evidence="1">The sequence shown here is derived from an EMBL/GenBank/DDBJ whole genome shotgun (WGS) entry which is preliminary data.</text>
</comment>
<organism evidence="1 2">
    <name type="scientific">Actinidia rufa</name>
    <dbReference type="NCBI Taxonomy" id="165716"/>
    <lineage>
        <taxon>Eukaryota</taxon>
        <taxon>Viridiplantae</taxon>
        <taxon>Streptophyta</taxon>
        <taxon>Embryophyta</taxon>
        <taxon>Tracheophyta</taxon>
        <taxon>Spermatophyta</taxon>
        <taxon>Magnoliopsida</taxon>
        <taxon>eudicotyledons</taxon>
        <taxon>Gunneridae</taxon>
        <taxon>Pentapetalae</taxon>
        <taxon>asterids</taxon>
        <taxon>Ericales</taxon>
        <taxon>Actinidiaceae</taxon>
        <taxon>Actinidia</taxon>
    </lineage>
</organism>
<accession>A0A7J0DHX0</accession>
<dbReference type="Gene3D" id="3.40.50.300">
    <property type="entry name" value="P-loop containing nucleotide triphosphate hydrolases"/>
    <property type="match status" value="1"/>
</dbReference>
<dbReference type="InterPro" id="IPR027417">
    <property type="entry name" value="P-loop_NTPase"/>
</dbReference>
<dbReference type="Proteomes" id="UP000585474">
    <property type="component" value="Unassembled WGS sequence"/>
</dbReference>
<sequence length="102" mass="10975">MVNIMHLGAGDNGSYDEKLLSLFSGGLVVCLYEARFGSEQSSMRSGMIDVAQHHRVALLSTAKWAAFALGLSVGKEICFQVGHDQRMGESCSIKFMTAGSDN</sequence>
<name>A0A7J0DHX0_9ERIC</name>
<proteinExistence type="predicted"/>
<dbReference type="EMBL" id="BJWL01000235">
    <property type="protein sequence ID" value="GFS35629.1"/>
    <property type="molecule type" value="Genomic_DNA"/>
</dbReference>
<gene>
    <name evidence="1" type="ORF">Acr_00g0041090</name>
</gene>
<evidence type="ECO:0000313" key="2">
    <source>
        <dbReference type="Proteomes" id="UP000585474"/>
    </source>
</evidence>
<reference evidence="2" key="1">
    <citation type="submission" date="2019-07" db="EMBL/GenBank/DDBJ databases">
        <title>De Novo Assembly of kiwifruit Actinidia rufa.</title>
        <authorList>
            <person name="Sugita-Konishi S."/>
            <person name="Sato K."/>
            <person name="Mori E."/>
            <person name="Abe Y."/>
            <person name="Kisaki G."/>
            <person name="Hamano K."/>
            <person name="Suezawa K."/>
            <person name="Otani M."/>
            <person name="Fukuda T."/>
            <person name="Manabe T."/>
            <person name="Gomi K."/>
            <person name="Tabuchi M."/>
            <person name="Akimitsu K."/>
            <person name="Kataoka I."/>
        </authorList>
    </citation>
    <scope>NUCLEOTIDE SEQUENCE [LARGE SCALE GENOMIC DNA]</scope>
    <source>
        <strain evidence="2">cv. Fuchu</strain>
    </source>
</reference>
<keyword evidence="1" id="KW-0347">Helicase</keyword>
<keyword evidence="1" id="KW-0378">Hydrolase</keyword>
<keyword evidence="1" id="KW-0067">ATP-binding</keyword>
<keyword evidence="1" id="KW-0547">Nucleotide-binding</keyword>
<dbReference type="GO" id="GO:0004386">
    <property type="term" value="F:helicase activity"/>
    <property type="evidence" value="ECO:0007669"/>
    <property type="project" value="UniProtKB-KW"/>
</dbReference>